<sequence length="132" mass="14944">MSSDLQSRKPHSPHLSSAHQGVGFPYSDGNEVGMANSKYEYVKSFENEDEMMYLNSIVVRIDVHNFERNRPRGIKRDPCTPDFSPTNSRFSTFSEDMEGVEQKRTGEGKLSFGPPPRDRHATAMTTTSEILK</sequence>
<organism evidence="1 2">
    <name type="scientific">Arctium lappa</name>
    <name type="common">Greater burdock</name>
    <name type="synonym">Lappa major</name>
    <dbReference type="NCBI Taxonomy" id="4217"/>
    <lineage>
        <taxon>Eukaryota</taxon>
        <taxon>Viridiplantae</taxon>
        <taxon>Streptophyta</taxon>
        <taxon>Embryophyta</taxon>
        <taxon>Tracheophyta</taxon>
        <taxon>Spermatophyta</taxon>
        <taxon>Magnoliopsida</taxon>
        <taxon>eudicotyledons</taxon>
        <taxon>Gunneridae</taxon>
        <taxon>Pentapetalae</taxon>
        <taxon>asterids</taxon>
        <taxon>campanulids</taxon>
        <taxon>Asterales</taxon>
        <taxon>Asteraceae</taxon>
        <taxon>Carduoideae</taxon>
        <taxon>Cardueae</taxon>
        <taxon>Arctiinae</taxon>
        <taxon>Arctium</taxon>
    </lineage>
</organism>
<name>A0ACB9FIR4_ARCLA</name>
<keyword evidence="2" id="KW-1185">Reference proteome</keyword>
<comment type="caution">
    <text evidence="1">The sequence shown here is derived from an EMBL/GenBank/DDBJ whole genome shotgun (WGS) entry which is preliminary data.</text>
</comment>
<evidence type="ECO:0000313" key="1">
    <source>
        <dbReference type="EMBL" id="KAI3770517.1"/>
    </source>
</evidence>
<gene>
    <name evidence="1" type="ORF">L6452_01653</name>
</gene>
<protein>
    <submittedName>
        <fullName evidence="1">Uncharacterized protein</fullName>
    </submittedName>
</protein>
<reference evidence="2" key="1">
    <citation type="journal article" date="2022" name="Mol. Ecol. Resour.">
        <title>The genomes of chicory, endive, great burdock and yacon provide insights into Asteraceae palaeo-polyploidization history and plant inulin production.</title>
        <authorList>
            <person name="Fan W."/>
            <person name="Wang S."/>
            <person name="Wang H."/>
            <person name="Wang A."/>
            <person name="Jiang F."/>
            <person name="Liu H."/>
            <person name="Zhao H."/>
            <person name="Xu D."/>
            <person name="Zhang Y."/>
        </authorList>
    </citation>
    <scope>NUCLEOTIDE SEQUENCE [LARGE SCALE GENOMIC DNA]</scope>
    <source>
        <strain evidence="2">cv. Niubang</strain>
    </source>
</reference>
<proteinExistence type="predicted"/>
<evidence type="ECO:0000313" key="2">
    <source>
        <dbReference type="Proteomes" id="UP001055879"/>
    </source>
</evidence>
<dbReference type="EMBL" id="CM042047">
    <property type="protein sequence ID" value="KAI3770517.1"/>
    <property type="molecule type" value="Genomic_DNA"/>
</dbReference>
<reference evidence="1 2" key="2">
    <citation type="journal article" date="2022" name="Mol. Ecol. Resour.">
        <title>The genomes of chicory, endive, great burdock and yacon provide insights into Asteraceae paleo-polyploidization history and plant inulin production.</title>
        <authorList>
            <person name="Fan W."/>
            <person name="Wang S."/>
            <person name="Wang H."/>
            <person name="Wang A."/>
            <person name="Jiang F."/>
            <person name="Liu H."/>
            <person name="Zhao H."/>
            <person name="Xu D."/>
            <person name="Zhang Y."/>
        </authorList>
    </citation>
    <scope>NUCLEOTIDE SEQUENCE [LARGE SCALE GENOMIC DNA]</scope>
    <source>
        <strain evidence="2">cv. Niubang</strain>
    </source>
</reference>
<accession>A0ACB9FIR4</accession>
<dbReference type="Proteomes" id="UP001055879">
    <property type="component" value="Linkage Group LG01"/>
</dbReference>